<keyword evidence="2" id="KW-1185">Reference proteome</keyword>
<dbReference type="Proteomes" id="UP001344906">
    <property type="component" value="Unassembled WGS sequence"/>
</dbReference>
<dbReference type="Gene3D" id="3.30.428.10">
    <property type="entry name" value="HIT-like"/>
    <property type="match status" value="1"/>
</dbReference>
<reference evidence="1 2" key="1">
    <citation type="submission" date="2023-02" db="EMBL/GenBank/DDBJ databases">
        <title>Dictyobacter halimunensis sp. nov., a new member of the class Ktedonobacteria from forest soil in a geothermal area.</title>
        <authorList>
            <person name="Rachmania M.K."/>
            <person name="Ningsih F."/>
            <person name="Sakai Y."/>
            <person name="Yabe S."/>
            <person name="Yokota A."/>
            <person name="Sjamsuridzal W."/>
        </authorList>
    </citation>
    <scope>NUCLEOTIDE SEQUENCE [LARGE SCALE GENOMIC DNA]</scope>
    <source>
        <strain evidence="1 2">S3.2.2.5</strain>
    </source>
</reference>
<accession>A0ABQ6FML3</accession>
<dbReference type="InterPro" id="IPR036265">
    <property type="entry name" value="HIT-like_sf"/>
</dbReference>
<dbReference type="RefSeq" id="WP_338249862.1">
    <property type="nucleotide sequence ID" value="NZ_BSRI01000001.1"/>
</dbReference>
<evidence type="ECO:0000313" key="1">
    <source>
        <dbReference type="EMBL" id="GLV55483.1"/>
    </source>
</evidence>
<proteinExistence type="predicted"/>
<comment type="caution">
    <text evidence="1">The sequence shown here is derived from an EMBL/GenBank/DDBJ whole genome shotgun (WGS) entry which is preliminary data.</text>
</comment>
<evidence type="ECO:0000313" key="2">
    <source>
        <dbReference type="Proteomes" id="UP001344906"/>
    </source>
</evidence>
<gene>
    <name evidence="1" type="ORF">KDH_23270</name>
</gene>
<dbReference type="EMBL" id="BSRI01000001">
    <property type="protein sequence ID" value="GLV55483.1"/>
    <property type="molecule type" value="Genomic_DNA"/>
</dbReference>
<evidence type="ECO:0008006" key="3">
    <source>
        <dbReference type="Google" id="ProtNLM"/>
    </source>
</evidence>
<name>A0ABQ6FML3_9CHLR</name>
<dbReference type="SUPFAM" id="SSF54197">
    <property type="entry name" value="HIT-like"/>
    <property type="match status" value="1"/>
</dbReference>
<protein>
    <recommendedName>
        <fullName evidence="3">HIT domain-containing protein</fullName>
    </recommendedName>
</protein>
<organism evidence="1 2">
    <name type="scientific">Dictyobacter halimunensis</name>
    <dbReference type="NCBI Taxonomy" id="3026934"/>
    <lineage>
        <taxon>Bacteria</taxon>
        <taxon>Bacillati</taxon>
        <taxon>Chloroflexota</taxon>
        <taxon>Ktedonobacteria</taxon>
        <taxon>Ktedonobacterales</taxon>
        <taxon>Dictyobacteraceae</taxon>
        <taxon>Dictyobacter</taxon>
    </lineage>
</organism>
<sequence length="172" mass="19798">MEGWLGGQLRQRLASLLPSSQSRWMPREQWDALVRGEDCLFCTQLQQESGFDGYGFIIADLSVSRLTLTRNQYIHGECVLAYKNHVKEFHQLSQEERHLFIDDLAHASRAIEKVFAPLKIGADTGSGGYPHLYWRIKPRYYGDTLPAHLAERTLPDHVYTMYVSELRDALSE</sequence>